<feature type="compositionally biased region" description="Polar residues" evidence="6">
    <location>
        <begin position="601"/>
        <end position="611"/>
    </location>
</feature>
<dbReference type="AlphaFoldDB" id="A0AAW1PNE3"/>
<evidence type="ECO:0000256" key="7">
    <source>
        <dbReference type="SAM" id="Phobius"/>
    </source>
</evidence>
<evidence type="ECO:0000259" key="8">
    <source>
        <dbReference type="PROSITE" id="PS50004"/>
    </source>
</evidence>
<keyword evidence="3" id="KW-0677">Repeat</keyword>
<feature type="transmembrane region" description="Helical" evidence="7">
    <location>
        <begin position="1070"/>
        <end position="1090"/>
    </location>
</feature>
<keyword evidence="5 7" id="KW-0472">Membrane</keyword>
<dbReference type="PROSITE" id="PS50004">
    <property type="entry name" value="C2"/>
    <property type="match status" value="2"/>
</dbReference>
<evidence type="ECO:0000256" key="2">
    <source>
        <dbReference type="ARBA" id="ARBA00022692"/>
    </source>
</evidence>
<feature type="domain" description="C2" evidence="8">
    <location>
        <begin position="53"/>
        <end position="179"/>
    </location>
</feature>
<evidence type="ECO:0000256" key="6">
    <source>
        <dbReference type="SAM" id="MobiDB-lite"/>
    </source>
</evidence>
<dbReference type="PANTHER" id="PTHR31425:SF50">
    <property type="entry name" value="FT-INTERACTING PROTEIN 3-RELATED"/>
    <property type="match status" value="1"/>
</dbReference>
<reference evidence="9 10" key="1">
    <citation type="journal article" date="2024" name="Nat. Commun.">
        <title>Phylogenomics reveals the evolutionary origins of lichenization in chlorophyte algae.</title>
        <authorList>
            <person name="Puginier C."/>
            <person name="Libourel C."/>
            <person name="Otte J."/>
            <person name="Skaloud P."/>
            <person name="Haon M."/>
            <person name="Grisel S."/>
            <person name="Petersen M."/>
            <person name="Berrin J.G."/>
            <person name="Delaux P.M."/>
            <person name="Dal Grande F."/>
            <person name="Keller J."/>
        </authorList>
    </citation>
    <scope>NUCLEOTIDE SEQUENCE [LARGE SCALE GENOMIC DNA]</scope>
    <source>
        <strain evidence="9 10">SAG 2043</strain>
    </source>
</reference>
<feature type="region of interest" description="Disordered" evidence="6">
    <location>
        <begin position="385"/>
        <end position="458"/>
    </location>
</feature>
<evidence type="ECO:0000313" key="10">
    <source>
        <dbReference type="Proteomes" id="UP001489004"/>
    </source>
</evidence>
<name>A0AAW1PNE3_9CHLO</name>
<dbReference type="Gene3D" id="2.60.40.150">
    <property type="entry name" value="C2 domain"/>
    <property type="match status" value="2"/>
</dbReference>
<evidence type="ECO:0000256" key="5">
    <source>
        <dbReference type="ARBA" id="ARBA00023136"/>
    </source>
</evidence>
<dbReference type="CDD" id="cd00030">
    <property type="entry name" value="C2"/>
    <property type="match status" value="1"/>
</dbReference>
<keyword evidence="2 7" id="KW-0812">Transmembrane</keyword>
<proteinExistence type="predicted"/>
<feature type="compositionally biased region" description="Low complexity" evidence="6">
    <location>
        <begin position="681"/>
        <end position="692"/>
    </location>
</feature>
<dbReference type="Proteomes" id="UP001489004">
    <property type="component" value="Unassembled WGS sequence"/>
</dbReference>
<evidence type="ECO:0000256" key="3">
    <source>
        <dbReference type="ARBA" id="ARBA00022737"/>
    </source>
</evidence>
<feature type="domain" description="C2" evidence="8">
    <location>
        <begin position="711"/>
        <end position="832"/>
    </location>
</feature>
<comment type="subcellular location">
    <subcellularLocation>
        <location evidence="1">Membrane</location>
        <topology evidence="1">Multi-pass membrane protein</topology>
    </subcellularLocation>
</comment>
<feature type="compositionally biased region" description="Low complexity" evidence="6">
    <location>
        <begin position="640"/>
        <end position="674"/>
    </location>
</feature>
<organism evidence="9 10">
    <name type="scientific">[Myrmecia] bisecta</name>
    <dbReference type="NCBI Taxonomy" id="41462"/>
    <lineage>
        <taxon>Eukaryota</taxon>
        <taxon>Viridiplantae</taxon>
        <taxon>Chlorophyta</taxon>
        <taxon>core chlorophytes</taxon>
        <taxon>Trebouxiophyceae</taxon>
        <taxon>Trebouxiales</taxon>
        <taxon>Trebouxiaceae</taxon>
        <taxon>Myrmecia</taxon>
    </lineage>
</organism>
<evidence type="ECO:0000256" key="1">
    <source>
        <dbReference type="ARBA" id="ARBA00004141"/>
    </source>
</evidence>
<dbReference type="InterPro" id="IPR047259">
    <property type="entry name" value="QUIRKY-like"/>
</dbReference>
<dbReference type="InterPro" id="IPR000008">
    <property type="entry name" value="C2_dom"/>
</dbReference>
<dbReference type="EMBL" id="JALJOR010000010">
    <property type="protein sequence ID" value="KAK9810133.1"/>
    <property type="molecule type" value="Genomic_DNA"/>
</dbReference>
<feature type="region of interest" description="Disordered" evidence="6">
    <location>
        <begin position="332"/>
        <end position="357"/>
    </location>
</feature>
<dbReference type="InterPro" id="IPR035892">
    <property type="entry name" value="C2_domain_sf"/>
</dbReference>
<keyword evidence="4 7" id="KW-1133">Transmembrane helix</keyword>
<dbReference type="SMART" id="SM00239">
    <property type="entry name" value="C2"/>
    <property type="match status" value="2"/>
</dbReference>
<dbReference type="SUPFAM" id="SSF49562">
    <property type="entry name" value="C2 domain (Calcium/lipid-binding domain, CaLB)"/>
    <property type="match status" value="2"/>
</dbReference>
<feature type="region of interest" description="Disordered" evidence="6">
    <location>
        <begin position="270"/>
        <end position="313"/>
    </location>
</feature>
<dbReference type="Pfam" id="PF00168">
    <property type="entry name" value="C2"/>
    <property type="match status" value="3"/>
</dbReference>
<keyword evidence="10" id="KW-1185">Reference proteome</keyword>
<dbReference type="GO" id="GO:0016020">
    <property type="term" value="C:membrane"/>
    <property type="evidence" value="ECO:0007669"/>
    <property type="project" value="UniProtKB-SubCell"/>
</dbReference>
<gene>
    <name evidence="9" type="ORF">WJX72_005374</name>
</gene>
<evidence type="ECO:0000313" key="9">
    <source>
        <dbReference type="EMBL" id="KAK9810133.1"/>
    </source>
</evidence>
<feature type="compositionally biased region" description="Basic and acidic residues" evidence="6">
    <location>
        <begin position="412"/>
        <end position="424"/>
    </location>
</feature>
<feature type="region of interest" description="Disordered" evidence="6">
    <location>
        <begin position="586"/>
        <end position="695"/>
    </location>
</feature>
<comment type="caution">
    <text evidence="9">The sequence shown here is derived from an EMBL/GenBank/DDBJ whole genome shotgun (WGS) entry which is preliminary data.</text>
</comment>
<accession>A0AAW1PNE3</accession>
<evidence type="ECO:0000256" key="4">
    <source>
        <dbReference type="ARBA" id="ARBA00022989"/>
    </source>
</evidence>
<dbReference type="Pfam" id="PF08372">
    <property type="entry name" value="PRT_C"/>
    <property type="match status" value="1"/>
</dbReference>
<dbReference type="InterPro" id="IPR013583">
    <property type="entry name" value="MCTP_C"/>
</dbReference>
<protein>
    <recommendedName>
        <fullName evidence="8">C2 domain-containing protein</fullName>
    </recommendedName>
</protein>
<dbReference type="PANTHER" id="PTHR31425">
    <property type="entry name" value="PHOSPHORIBOSYLANTHRANILATE TRANSFERASE ISOFORM 1"/>
    <property type="match status" value="1"/>
</dbReference>
<feature type="compositionally biased region" description="Low complexity" evidence="6">
    <location>
        <begin position="612"/>
        <end position="631"/>
    </location>
</feature>
<sequence>MAGGRQAVHYPPELYWDLIHHKKHSTKSIKKEASELSARLSPAIPAAHSPQGAQGEDACNTTNNNLHRMVGCNLFVQVLRARGVRVADLNGLSDPYCIVKVAGHKLQTRTIEKTLNPAWNEMFSFDREDLDLSLLADNPIIAFEVWDSDGFTADDFLGKAEVDLSTAEIPMSAAEPTWIRLREHRQTNETFDLGQIEVAAWLERPGDVTRLNSGSLSEGRTKLCTLVTPQGVAKHLPTVVHSAGNVLYEAPCVAFLKLHLGEVRDIESLHRKTLPHSPSPPRTSPFARTSAPRNKKRNALRASLGLPPVGRVSVLPDRDSIRDTIDDAPASLLASSSMGRRSGSLDGASMSDMENDDGYDWDPFSKWKDADARQQERDAMDFDIHDLRSDTPSPPGSPGALSGNSALAVGHDGGRGREARRSLDSSDDEYTSSPPRLRTISEDLDDDGEAESPRRQKEHVYLKVTMGRQEHLSRMTTLHGGVGRWEQDLMFALAIPMKDRPIKLELFNTPNRTTRGRLVAHAFIPLSDLLPYDPADVGSPASLSTPEEAAWFRLHGEHRRGGSDSSRDAAIWLTLTAVDSDTRRHTYKQPWMGPSFHASASPAQRTPSQQLPPASSASPSAASAHSFSAEAVSPTGDSASSVLSRELRSQSVSSSQELRLQLSKQLAPTTPSREGSGGPSSPGQPDQPSPAGMWHRLSTTANGVRQLLSLPTGRGADGKSKLPSTARPIGVVKLVLGRVDLPNAVNSFVVLKCGPHWGRSLTIPSSAKPVWDWEVHLPIYDPSTLLLLTVFSEPTKTRRPVKRMLQQNTTMLGKLRLRLSTLKPSVDHEAVLPLLPQRSSKAEGKCFVHVHIKVDFWNTLSMLRSYVKPALPRDVYRHGMHHAPAQRLLETESRRITLRWLENSNPPIPKLVATAVLDTERNHFTMSRARANWRRLKIMREKIGRFSNWLDRVKRWEYPWESVSVMGALCTLCFAPHIAISVALLVLVVFSLSHLRRTSGEPLPMEDDPEDHDENDNEVVASGGSGPYNTLKAKYDKLQRVALAVQNLLDDLASNLERVHAVVTATDPSATLLFVFVFGLLALLIGHVGFPPVLAVGLCWQVRPPVLRTPTPPPPISFFKRLPSKADQIS</sequence>
<feature type="transmembrane region" description="Helical" evidence="7">
    <location>
        <begin position="974"/>
        <end position="995"/>
    </location>
</feature>
<feature type="compositionally biased region" description="Low complexity" evidence="6">
    <location>
        <begin position="398"/>
        <end position="408"/>
    </location>
</feature>